<dbReference type="EC" id="3.1.1.-" evidence="3"/>
<dbReference type="InterPro" id="IPR029058">
    <property type="entry name" value="AB_hydrolase_fold"/>
</dbReference>
<name>A0ABR4JWL1_9EURO</name>
<dbReference type="PROSITE" id="PS00122">
    <property type="entry name" value="CARBOXYLESTERASE_B_1"/>
    <property type="match status" value="1"/>
</dbReference>
<protein>
    <recommendedName>
        <fullName evidence="3">Carboxylic ester hydrolase</fullName>
        <ecNumber evidence="3">3.1.1.-</ecNumber>
    </recommendedName>
</protein>
<evidence type="ECO:0000256" key="2">
    <source>
        <dbReference type="ARBA" id="ARBA00022801"/>
    </source>
</evidence>
<evidence type="ECO:0000313" key="6">
    <source>
        <dbReference type="Proteomes" id="UP001610444"/>
    </source>
</evidence>
<dbReference type="InterPro" id="IPR019826">
    <property type="entry name" value="Carboxylesterase_B_AS"/>
</dbReference>
<dbReference type="Pfam" id="PF00135">
    <property type="entry name" value="COesterase"/>
    <property type="match status" value="1"/>
</dbReference>
<dbReference type="Proteomes" id="UP001610444">
    <property type="component" value="Unassembled WGS sequence"/>
</dbReference>
<dbReference type="InterPro" id="IPR050309">
    <property type="entry name" value="Type-B_Carboxylest/Lipase"/>
</dbReference>
<comment type="caution">
    <text evidence="5">The sequence shown here is derived from an EMBL/GenBank/DDBJ whole genome shotgun (WGS) entry which is preliminary data.</text>
</comment>
<keyword evidence="3" id="KW-0732">Signal</keyword>
<evidence type="ECO:0000313" key="5">
    <source>
        <dbReference type="EMBL" id="KAL2844384.1"/>
    </source>
</evidence>
<proteinExistence type="inferred from homology"/>
<evidence type="ECO:0000256" key="3">
    <source>
        <dbReference type="RuleBase" id="RU361235"/>
    </source>
</evidence>
<keyword evidence="2 3" id="KW-0378">Hydrolase</keyword>
<dbReference type="InterPro" id="IPR002018">
    <property type="entry name" value="CarbesteraseB"/>
</dbReference>
<dbReference type="InterPro" id="IPR019819">
    <property type="entry name" value="Carboxylesterase_B_CS"/>
</dbReference>
<feature type="domain" description="Carboxylesterase type B" evidence="4">
    <location>
        <begin position="42"/>
        <end position="452"/>
    </location>
</feature>
<dbReference type="Gene3D" id="3.40.50.1820">
    <property type="entry name" value="alpha/beta hydrolase"/>
    <property type="match status" value="1"/>
</dbReference>
<evidence type="ECO:0000259" key="4">
    <source>
        <dbReference type="Pfam" id="PF00135"/>
    </source>
</evidence>
<gene>
    <name evidence="5" type="ORF">BJX68DRAFT_277741</name>
</gene>
<dbReference type="RefSeq" id="XP_070896079.1">
    <property type="nucleotide sequence ID" value="XM_071048383.1"/>
</dbReference>
<dbReference type="GeneID" id="98163547"/>
<feature type="signal peptide" evidence="3">
    <location>
        <begin position="1"/>
        <end position="18"/>
    </location>
</feature>
<dbReference type="SUPFAM" id="SSF53474">
    <property type="entry name" value="alpha/beta-Hydrolases"/>
    <property type="match status" value="1"/>
</dbReference>
<evidence type="ECO:0000256" key="1">
    <source>
        <dbReference type="ARBA" id="ARBA00005964"/>
    </source>
</evidence>
<reference evidence="5 6" key="1">
    <citation type="submission" date="2024-07" db="EMBL/GenBank/DDBJ databases">
        <title>Section-level genome sequencing and comparative genomics of Aspergillus sections Usti and Cavernicolus.</title>
        <authorList>
            <consortium name="Lawrence Berkeley National Laboratory"/>
            <person name="Nybo J.L."/>
            <person name="Vesth T.C."/>
            <person name="Theobald S."/>
            <person name="Frisvad J.C."/>
            <person name="Larsen T.O."/>
            <person name="Kjaerboelling I."/>
            <person name="Rothschild-Mancinelli K."/>
            <person name="Lyhne E.K."/>
            <person name="Kogle M.E."/>
            <person name="Barry K."/>
            <person name="Clum A."/>
            <person name="Na H."/>
            <person name="Ledsgaard L."/>
            <person name="Lin J."/>
            <person name="Lipzen A."/>
            <person name="Kuo A."/>
            <person name="Riley R."/>
            <person name="Mondo S."/>
            <person name="LaButti K."/>
            <person name="Haridas S."/>
            <person name="Pangalinan J."/>
            <person name="Salamov A.A."/>
            <person name="Simmons B.A."/>
            <person name="Magnuson J.K."/>
            <person name="Chen J."/>
            <person name="Drula E."/>
            <person name="Henrissat B."/>
            <person name="Wiebenga A."/>
            <person name="Lubbers R.J."/>
            <person name="Gomes A.C."/>
            <person name="Macurrencykelacurrency M.R."/>
            <person name="Stajich J."/>
            <person name="Grigoriev I.V."/>
            <person name="Mortensen U.H."/>
            <person name="De vries R.P."/>
            <person name="Baker S.E."/>
            <person name="Andersen M.R."/>
        </authorList>
    </citation>
    <scope>NUCLEOTIDE SEQUENCE [LARGE SCALE GENOMIC DNA]</scope>
    <source>
        <strain evidence="5 6">CBS 756.74</strain>
    </source>
</reference>
<keyword evidence="6" id="KW-1185">Reference proteome</keyword>
<dbReference type="PANTHER" id="PTHR11559">
    <property type="entry name" value="CARBOXYLESTERASE"/>
    <property type="match status" value="1"/>
</dbReference>
<feature type="chain" id="PRO_5045005595" description="Carboxylic ester hydrolase" evidence="3">
    <location>
        <begin position="19"/>
        <end position="543"/>
    </location>
</feature>
<organism evidence="5 6">
    <name type="scientific">Aspergillus pseudodeflectus</name>
    <dbReference type="NCBI Taxonomy" id="176178"/>
    <lineage>
        <taxon>Eukaryota</taxon>
        <taxon>Fungi</taxon>
        <taxon>Dikarya</taxon>
        <taxon>Ascomycota</taxon>
        <taxon>Pezizomycotina</taxon>
        <taxon>Eurotiomycetes</taxon>
        <taxon>Eurotiomycetidae</taxon>
        <taxon>Eurotiales</taxon>
        <taxon>Aspergillaceae</taxon>
        <taxon>Aspergillus</taxon>
        <taxon>Aspergillus subgen. Nidulantes</taxon>
    </lineage>
</organism>
<dbReference type="EMBL" id="JBFXLR010000041">
    <property type="protein sequence ID" value="KAL2844384.1"/>
    <property type="molecule type" value="Genomic_DNA"/>
</dbReference>
<comment type="similarity">
    <text evidence="1 3">Belongs to the type-B carboxylesterase/lipase family.</text>
</comment>
<dbReference type="PROSITE" id="PS00941">
    <property type="entry name" value="CARBOXYLESTERASE_B_2"/>
    <property type="match status" value="1"/>
</dbReference>
<sequence>MILKILGLNLVFSLFTAAQPNSSHLPIVDLGYELHQAISYEERVGVYNFSNIRYAAAPVGDLRFRAPAPPIVNRSTAQQGSEARICPQALPSWMPQSMSNAISYVTNGSVTSMGPVLMDPRASEDCLFLDVVVPKKIFKTSGKKKGAPVLVWIYGGGYTGGSKTGQGSGSPVGLLRRGNNEFVYVAINYRLGAFGWLSGSAIQRNGTANSGLLDQRFALEWVQQYIHLFGGDPNHVTVIGESAGGGSILHQIIAYGGSNGPVPFQQAILQSPAFTPDQILNPAEQERIFNQFLRFANVSTLEEARNLPSSALMEANRQQVYNSPLGSFTYGPVVDGIFVPESPSRLLRQKRLDTNVTPMLAYNGNDGIIFSDFSLRNNSDYQSYINGLLRLQPNDTAYVSSQMYPPIFDGTYRYTDEIGRAGATFQEAIIQCNDISLAAALSNATFNYVFDVSPSLHAQDISATFDVNLDPAPGVFDPLITLQQLVTSFTLTGKPTTDLTGSMPMYGHGNTLLILNATSVRTCSEDPRVVERCEEWYNILDAA</sequence>
<accession>A0ABR4JWL1</accession>